<organism evidence="5 6">
    <name type="scientific">Pseudonocardia bannensis</name>
    <dbReference type="NCBI Taxonomy" id="630973"/>
    <lineage>
        <taxon>Bacteria</taxon>
        <taxon>Bacillati</taxon>
        <taxon>Actinomycetota</taxon>
        <taxon>Actinomycetes</taxon>
        <taxon>Pseudonocardiales</taxon>
        <taxon>Pseudonocardiaceae</taxon>
        <taxon>Pseudonocardia</taxon>
    </lineage>
</organism>
<dbReference type="PANTHER" id="PTHR43708:SF5">
    <property type="entry name" value="CONSERVED EXPRESSED OXIDOREDUCTASE (EUROFUNG)-RELATED"/>
    <property type="match status" value="1"/>
</dbReference>
<proteinExistence type="inferred from homology"/>
<evidence type="ECO:0000313" key="6">
    <source>
        <dbReference type="Proteomes" id="UP000586918"/>
    </source>
</evidence>
<dbReference type="SUPFAM" id="SSF51735">
    <property type="entry name" value="NAD(P)-binding Rossmann-fold domains"/>
    <property type="match status" value="1"/>
</dbReference>
<keyword evidence="6" id="KW-1185">Reference proteome</keyword>
<sequence>MSGDVIGVGLVGYGTSGADLHAPLIGAEARLRLRAVVSGKPDRVHRDLPSVPVVPEATRLLDDPTVELVVVAAPNTVHHELARTALLAGRHVVVDKPFVVTSAEADDLIELAERQGRRLSVFHQRRWDSDFLTVKRCVRRGVLGRVSTYIARYDRFSPDPMAHRWQEQDQRGAGLLYDLGPHLIDQAVSLFGLPETVIADVRAQRPGAVVDDYFHLVLGYGQLRVILHAGSLVRATGPRFEVHGDAGSFVKHGLDGQIAALLAGGRPGDPGWGTEDEDRYGTLTTDAGGLPLAGRLAGVPGAYESFYREMAAAIRGEGPVPVPAEEARDTIKVIECALLSSKDGRAVAVR</sequence>
<reference evidence="5 6" key="1">
    <citation type="submission" date="2020-04" db="EMBL/GenBank/DDBJ databases">
        <authorList>
            <person name="Klaysubun C."/>
            <person name="Duangmal K."/>
            <person name="Lipun K."/>
        </authorList>
    </citation>
    <scope>NUCLEOTIDE SEQUENCE [LARGE SCALE GENOMIC DNA]</scope>
    <source>
        <strain evidence="5 6">DSM 45300</strain>
    </source>
</reference>
<dbReference type="Gene3D" id="3.40.50.720">
    <property type="entry name" value="NAD(P)-binding Rossmann-like Domain"/>
    <property type="match status" value="1"/>
</dbReference>
<dbReference type="RefSeq" id="WP_169410766.1">
    <property type="nucleotide sequence ID" value="NZ_JAAXKZ010000012.1"/>
</dbReference>
<dbReference type="PANTHER" id="PTHR43708">
    <property type="entry name" value="CONSERVED EXPRESSED OXIDOREDUCTASE (EUROFUNG)"/>
    <property type="match status" value="1"/>
</dbReference>
<dbReference type="InterPro" id="IPR000683">
    <property type="entry name" value="Gfo/Idh/MocA-like_OxRdtase_N"/>
</dbReference>
<dbReference type="AlphaFoldDB" id="A0A848DER5"/>
<evidence type="ECO:0000256" key="1">
    <source>
        <dbReference type="ARBA" id="ARBA00010928"/>
    </source>
</evidence>
<feature type="domain" description="Gfo/Idh/MocA-like oxidoreductase N-terminal" evidence="3">
    <location>
        <begin position="6"/>
        <end position="123"/>
    </location>
</feature>
<dbReference type="Gene3D" id="3.30.360.10">
    <property type="entry name" value="Dihydrodipicolinate Reductase, domain 2"/>
    <property type="match status" value="1"/>
</dbReference>
<accession>A0A848DER5</accession>
<dbReference type="Pfam" id="PF01408">
    <property type="entry name" value="GFO_IDH_MocA"/>
    <property type="match status" value="1"/>
</dbReference>
<dbReference type="GO" id="GO:0000166">
    <property type="term" value="F:nucleotide binding"/>
    <property type="evidence" value="ECO:0007669"/>
    <property type="project" value="InterPro"/>
</dbReference>
<comment type="caution">
    <text evidence="5">The sequence shown here is derived from an EMBL/GenBank/DDBJ whole genome shotgun (WGS) entry which is preliminary data.</text>
</comment>
<name>A0A848DER5_9PSEU</name>
<evidence type="ECO:0000256" key="2">
    <source>
        <dbReference type="ARBA" id="ARBA00023002"/>
    </source>
</evidence>
<dbReference type="EMBL" id="JAAXKZ010000012">
    <property type="protein sequence ID" value="NMH91076.1"/>
    <property type="molecule type" value="Genomic_DNA"/>
</dbReference>
<dbReference type="InterPro" id="IPR004104">
    <property type="entry name" value="Gfo/Idh/MocA-like_OxRdtase_C"/>
</dbReference>
<dbReference type="Pfam" id="PF02894">
    <property type="entry name" value="GFO_IDH_MocA_C"/>
    <property type="match status" value="1"/>
</dbReference>
<dbReference type="GO" id="GO:0016491">
    <property type="term" value="F:oxidoreductase activity"/>
    <property type="evidence" value="ECO:0007669"/>
    <property type="project" value="UniProtKB-KW"/>
</dbReference>
<evidence type="ECO:0000259" key="3">
    <source>
        <dbReference type="Pfam" id="PF01408"/>
    </source>
</evidence>
<feature type="domain" description="Gfo/Idh/MocA-like oxidoreductase C-terminal" evidence="4">
    <location>
        <begin position="135"/>
        <end position="349"/>
    </location>
</feature>
<dbReference type="Proteomes" id="UP000586918">
    <property type="component" value="Unassembled WGS sequence"/>
</dbReference>
<evidence type="ECO:0000259" key="4">
    <source>
        <dbReference type="Pfam" id="PF02894"/>
    </source>
</evidence>
<evidence type="ECO:0000313" key="5">
    <source>
        <dbReference type="EMBL" id="NMH91076.1"/>
    </source>
</evidence>
<gene>
    <name evidence="5" type="ORF">HF519_05610</name>
</gene>
<keyword evidence="2" id="KW-0560">Oxidoreductase</keyword>
<dbReference type="InterPro" id="IPR036291">
    <property type="entry name" value="NAD(P)-bd_dom_sf"/>
</dbReference>
<comment type="similarity">
    <text evidence="1">Belongs to the Gfo/Idh/MocA family.</text>
</comment>
<protein>
    <submittedName>
        <fullName evidence="5">Oxidoreductase</fullName>
    </submittedName>
</protein>
<dbReference type="NCBIfam" id="NF008607">
    <property type="entry name" value="PRK11579.1"/>
    <property type="match status" value="1"/>
</dbReference>
<dbReference type="InterPro" id="IPR051317">
    <property type="entry name" value="Gfo/Idh/MocA_oxidoreduct"/>
</dbReference>